<dbReference type="EMBL" id="HE797174">
    <property type="protein sequence ID" value="CCM04959.1"/>
    <property type="molecule type" value="Genomic_DNA"/>
</dbReference>
<keyword evidence="3" id="KW-1185">Reference proteome</keyword>
<name>J4H4G6_9APHY</name>
<dbReference type="Proteomes" id="UP000006352">
    <property type="component" value="Unassembled WGS sequence"/>
</dbReference>
<organism evidence="2 3">
    <name type="scientific">Fibroporia radiculosa</name>
    <dbReference type="NCBI Taxonomy" id="599839"/>
    <lineage>
        <taxon>Eukaryota</taxon>
        <taxon>Fungi</taxon>
        <taxon>Dikarya</taxon>
        <taxon>Basidiomycota</taxon>
        <taxon>Agaricomycotina</taxon>
        <taxon>Agaricomycetes</taxon>
        <taxon>Polyporales</taxon>
        <taxon>Fibroporiaceae</taxon>
        <taxon>Fibroporia</taxon>
    </lineage>
</organism>
<evidence type="ECO:0000313" key="2">
    <source>
        <dbReference type="EMBL" id="CCM04959.1"/>
    </source>
</evidence>
<accession>J4H4G6</accession>
<evidence type="ECO:0000256" key="1">
    <source>
        <dbReference type="SAM" id="MobiDB-lite"/>
    </source>
</evidence>
<dbReference type="InParanoid" id="J4H4G6"/>
<reference evidence="2 3" key="1">
    <citation type="journal article" date="2012" name="Appl. Environ. Microbiol.">
        <title>Short-read sequencing for genomic analysis of the brown rot fungus Fibroporia radiculosa.</title>
        <authorList>
            <person name="Tang J.D."/>
            <person name="Perkins A.D."/>
            <person name="Sonstegard T.S."/>
            <person name="Schroeder S.G."/>
            <person name="Burgess S.C."/>
            <person name="Diehl S.V."/>
        </authorList>
    </citation>
    <scope>NUCLEOTIDE SEQUENCE [LARGE SCALE GENOMIC DNA]</scope>
    <source>
        <strain evidence="2 3">TFFH 294</strain>
    </source>
</reference>
<sequence>MSQPLKSYRMWHGPESNAGGRSEEGDVREPFRNSCFKFAHNLFVHDIAVFWEALVVAAFDVRKLA</sequence>
<proteinExistence type="predicted"/>
<feature type="region of interest" description="Disordered" evidence="1">
    <location>
        <begin position="1"/>
        <end position="26"/>
    </location>
</feature>
<dbReference type="AlphaFoldDB" id="J4H4G6"/>
<dbReference type="RefSeq" id="XP_012184242.1">
    <property type="nucleotide sequence ID" value="XM_012328852.1"/>
</dbReference>
<dbReference type="GeneID" id="24099870"/>
<evidence type="ECO:0000313" key="3">
    <source>
        <dbReference type="Proteomes" id="UP000006352"/>
    </source>
</evidence>
<dbReference type="HOGENOM" id="CLU_2849713_0_0_1"/>
<gene>
    <name evidence="2" type="ORF">FIBRA_07156</name>
</gene>
<protein>
    <submittedName>
        <fullName evidence="2">Uncharacterized protein</fullName>
    </submittedName>
</protein>